<evidence type="ECO:0000313" key="14">
    <source>
        <dbReference type="Proteomes" id="UP001491310"/>
    </source>
</evidence>
<evidence type="ECO:0000256" key="2">
    <source>
        <dbReference type="ARBA" id="ARBA00013017"/>
    </source>
</evidence>
<evidence type="ECO:0000256" key="5">
    <source>
        <dbReference type="ARBA" id="ARBA00023002"/>
    </source>
</evidence>
<name>A0ABR2YS76_9CHLO</name>
<keyword evidence="3" id="KW-0575">Peroxidase</keyword>
<evidence type="ECO:0000256" key="3">
    <source>
        <dbReference type="ARBA" id="ARBA00022559"/>
    </source>
</evidence>
<protein>
    <recommendedName>
        <fullName evidence="2">thioredoxin-dependent peroxiredoxin</fullName>
        <ecNumber evidence="2">1.11.1.24</ecNumber>
    </recommendedName>
    <alternativeName>
        <fullName evidence="8">Thioredoxin peroxidase</fullName>
    </alternativeName>
    <alternativeName>
        <fullName evidence="10">Thioredoxin-dependent peroxiredoxin Q</fullName>
    </alternativeName>
</protein>
<dbReference type="CDD" id="cd03017">
    <property type="entry name" value="PRX_BCP"/>
    <property type="match status" value="1"/>
</dbReference>
<evidence type="ECO:0000256" key="10">
    <source>
        <dbReference type="ARBA" id="ARBA00042163"/>
    </source>
</evidence>
<keyword evidence="7" id="KW-0676">Redox-active center</keyword>
<organism evidence="13 14">
    <name type="scientific">Coccomyxa subellipsoidea</name>
    <dbReference type="NCBI Taxonomy" id="248742"/>
    <lineage>
        <taxon>Eukaryota</taxon>
        <taxon>Viridiplantae</taxon>
        <taxon>Chlorophyta</taxon>
        <taxon>core chlorophytes</taxon>
        <taxon>Trebouxiophyceae</taxon>
        <taxon>Trebouxiophyceae incertae sedis</taxon>
        <taxon>Coccomyxaceae</taxon>
        <taxon>Coccomyxa</taxon>
    </lineage>
</organism>
<proteinExistence type="inferred from homology"/>
<evidence type="ECO:0000256" key="1">
    <source>
        <dbReference type="ARBA" id="ARBA00004456"/>
    </source>
</evidence>
<comment type="caution">
    <text evidence="13">The sequence shown here is derived from an EMBL/GenBank/DDBJ whole genome shotgun (WGS) entry which is preliminary data.</text>
</comment>
<sequence length="192" mass="20755">MPALSAFNLSSGVFRSGAPPTLTARPRSVRPSTGRRNALICNVVKVGDKAPDFSLKDQSGKTVKLSSFQGLFGKPVVLYFYPADASPGCTKQAIAFKEAIGEFKKAGATVVGVSGDDIESHKKFKSELDIPFQLLADEGNEVRKVYGVKKDLLGLLEGRQTYVIGKDGIVKLVFNNQWEPEKHVDEALKALA</sequence>
<comment type="catalytic activity">
    <reaction evidence="11">
        <text>a hydroperoxide + [thioredoxin]-dithiol = an alcohol + [thioredoxin]-disulfide + H2O</text>
        <dbReference type="Rhea" id="RHEA:62620"/>
        <dbReference type="Rhea" id="RHEA-COMP:10698"/>
        <dbReference type="Rhea" id="RHEA-COMP:10700"/>
        <dbReference type="ChEBI" id="CHEBI:15377"/>
        <dbReference type="ChEBI" id="CHEBI:29950"/>
        <dbReference type="ChEBI" id="CHEBI:30879"/>
        <dbReference type="ChEBI" id="CHEBI:35924"/>
        <dbReference type="ChEBI" id="CHEBI:50058"/>
        <dbReference type="EC" id="1.11.1.24"/>
    </reaction>
</comment>
<dbReference type="SUPFAM" id="SSF52833">
    <property type="entry name" value="Thioredoxin-like"/>
    <property type="match status" value="1"/>
</dbReference>
<evidence type="ECO:0000256" key="9">
    <source>
        <dbReference type="ARBA" id="ARBA00038489"/>
    </source>
</evidence>
<dbReference type="Pfam" id="PF00578">
    <property type="entry name" value="AhpC-TSA"/>
    <property type="match status" value="1"/>
</dbReference>
<dbReference type="InterPro" id="IPR050924">
    <property type="entry name" value="Peroxiredoxin_BCP/PrxQ"/>
</dbReference>
<feature type="domain" description="Thioredoxin" evidence="12">
    <location>
        <begin position="44"/>
        <end position="192"/>
    </location>
</feature>
<evidence type="ECO:0000256" key="6">
    <source>
        <dbReference type="ARBA" id="ARBA00023157"/>
    </source>
</evidence>
<evidence type="ECO:0000256" key="11">
    <source>
        <dbReference type="ARBA" id="ARBA00049091"/>
    </source>
</evidence>
<keyword evidence="6" id="KW-1015">Disulfide bond</keyword>
<evidence type="ECO:0000259" key="12">
    <source>
        <dbReference type="PROSITE" id="PS51352"/>
    </source>
</evidence>
<evidence type="ECO:0000313" key="13">
    <source>
        <dbReference type="EMBL" id="KAK9909950.1"/>
    </source>
</evidence>
<dbReference type="EMBL" id="JALJOT010000006">
    <property type="protein sequence ID" value="KAK9909950.1"/>
    <property type="molecule type" value="Genomic_DNA"/>
</dbReference>
<evidence type="ECO:0000256" key="4">
    <source>
        <dbReference type="ARBA" id="ARBA00022862"/>
    </source>
</evidence>
<gene>
    <name evidence="13" type="ORF">WJX75_009951</name>
</gene>
<keyword evidence="5" id="KW-0560">Oxidoreductase</keyword>
<evidence type="ECO:0000256" key="7">
    <source>
        <dbReference type="ARBA" id="ARBA00023284"/>
    </source>
</evidence>
<dbReference type="PROSITE" id="PS51352">
    <property type="entry name" value="THIOREDOXIN_2"/>
    <property type="match status" value="1"/>
</dbReference>
<dbReference type="Gene3D" id="3.40.30.10">
    <property type="entry name" value="Glutaredoxin"/>
    <property type="match status" value="1"/>
</dbReference>
<keyword evidence="4" id="KW-0049">Antioxidant</keyword>
<accession>A0ABR2YS76</accession>
<dbReference type="InterPro" id="IPR000866">
    <property type="entry name" value="AhpC/TSA"/>
</dbReference>
<dbReference type="PANTHER" id="PTHR42801">
    <property type="entry name" value="THIOREDOXIN-DEPENDENT PEROXIDE REDUCTASE"/>
    <property type="match status" value="1"/>
</dbReference>
<dbReference type="InterPro" id="IPR036249">
    <property type="entry name" value="Thioredoxin-like_sf"/>
</dbReference>
<dbReference type="InterPro" id="IPR013766">
    <property type="entry name" value="Thioredoxin_domain"/>
</dbReference>
<dbReference type="Proteomes" id="UP001491310">
    <property type="component" value="Unassembled WGS sequence"/>
</dbReference>
<comment type="similarity">
    <text evidence="9">Belongs to the peroxiredoxin family. BCP/PrxQ subfamily.</text>
</comment>
<evidence type="ECO:0000256" key="8">
    <source>
        <dbReference type="ARBA" id="ARBA00032824"/>
    </source>
</evidence>
<reference evidence="13 14" key="1">
    <citation type="journal article" date="2024" name="Nat. Commun.">
        <title>Phylogenomics reveals the evolutionary origins of lichenization in chlorophyte algae.</title>
        <authorList>
            <person name="Puginier C."/>
            <person name="Libourel C."/>
            <person name="Otte J."/>
            <person name="Skaloud P."/>
            <person name="Haon M."/>
            <person name="Grisel S."/>
            <person name="Petersen M."/>
            <person name="Berrin J.G."/>
            <person name="Delaux P.M."/>
            <person name="Dal Grande F."/>
            <person name="Keller J."/>
        </authorList>
    </citation>
    <scope>NUCLEOTIDE SEQUENCE [LARGE SCALE GENOMIC DNA]</scope>
    <source>
        <strain evidence="13 14">SAG 216-7</strain>
    </source>
</reference>
<dbReference type="EC" id="1.11.1.24" evidence="2"/>
<comment type="subcellular location">
    <subcellularLocation>
        <location evidence="1">Plastid</location>
        <location evidence="1">Chloroplast thylakoid lumen</location>
    </subcellularLocation>
</comment>
<dbReference type="PANTHER" id="PTHR42801:SF4">
    <property type="entry name" value="AHPC_TSA FAMILY PROTEIN"/>
    <property type="match status" value="1"/>
</dbReference>
<keyword evidence="14" id="KW-1185">Reference proteome</keyword>